<dbReference type="PROSITE" id="PS51257">
    <property type="entry name" value="PROKAR_LIPOPROTEIN"/>
    <property type="match status" value="1"/>
</dbReference>
<dbReference type="EMBL" id="JANPWB010000009">
    <property type="protein sequence ID" value="KAJ1150053.1"/>
    <property type="molecule type" value="Genomic_DNA"/>
</dbReference>
<evidence type="ECO:0000256" key="1">
    <source>
        <dbReference type="SAM" id="SignalP"/>
    </source>
</evidence>
<organism evidence="2 3">
    <name type="scientific">Pleurodeles waltl</name>
    <name type="common">Iberian ribbed newt</name>
    <dbReference type="NCBI Taxonomy" id="8319"/>
    <lineage>
        <taxon>Eukaryota</taxon>
        <taxon>Metazoa</taxon>
        <taxon>Chordata</taxon>
        <taxon>Craniata</taxon>
        <taxon>Vertebrata</taxon>
        <taxon>Euteleostomi</taxon>
        <taxon>Amphibia</taxon>
        <taxon>Batrachia</taxon>
        <taxon>Caudata</taxon>
        <taxon>Salamandroidea</taxon>
        <taxon>Salamandridae</taxon>
        <taxon>Pleurodelinae</taxon>
        <taxon>Pleurodeles</taxon>
    </lineage>
</organism>
<comment type="caution">
    <text evidence="2">The sequence shown here is derived from an EMBL/GenBank/DDBJ whole genome shotgun (WGS) entry which is preliminary data.</text>
</comment>
<accession>A0AAV7RD99</accession>
<reference evidence="2" key="1">
    <citation type="journal article" date="2022" name="bioRxiv">
        <title>Sequencing and chromosome-scale assembly of the giantPleurodeles waltlgenome.</title>
        <authorList>
            <person name="Brown T."/>
            <person name="Elewa A."/>
            <person name="Iarovenko S."/>
            <person name="Subramanian E."/>
            <person name="Araus A.J."/>
            <person name="Petzold A."/>
            <person name="Susuki M."/>
            <person name="Suzuki K.-i.T."/>
            <person name="Hayashi T."/>
            <person name="Toyoda A."/>
            <person name="Oliveira C."/>
            <person name="Osipova E."/>
            <person name="Leigh N.D."/>
            <person name="Simon A."/>
            <person name="Yun M.H."/>
        </authorList>
    </citation>
    <scope>NUCLEOTIDE SEQUENCE</scope>
    <source>
        <strain evidence="2">20211129_DDA</strain>
        <tissue evidence="2">Liver</tissue>
    </source>
</reference>
<keyword evidence="3" id="KW-1185">Reference proteome</keyword>
<evidence type="ECO:0000313" key="3">
    <source>
        <dbReference type="Proteomes" id="UP001066276"/>
    </source>
</evidence>
<gene>
    <name evidence="2" type="ORF">NDU88_002851</name>
</gene>
<dbReference type="Proteomes" id="UP001066276">
    <property type="component" value="Chromosome 5"/>
</dbReference>
<feature type="signal peptide" evidence="1">
    <location>
        <begin position="1"/>
        <end position="28"/>
    </location>
</feature>
<proteinExistence type="predicted"/>
<feature type="chain" id="PRO_5043586039" evidence="1">
    <location>
        <begin position="29"/>
        <end position="101"/>
    </location>
</feature>
<protein>
    <submittedName>
        <fullName evidence="2">Uncharacterized protein</fullName>
    </submittedName>
</protein>
<name>A0AAV7RD99_PLEWA</name>
<evidence type="ECO:0000313" key="2">
    <source>
        <dbReference type="EMBL" id="KAJ1150053.1"/>
    </source>
</evidence>
<sequence>MDRPSNMLLGSGLVSSLITSSCFFRVQACWEPGGTRGAASVRSLLPLDGKWYEMVPKDQNTQKYDDSHEPIKSFEEFMQYGEQLKNEVNGKKDEAKEDKVS</sequence>
<dbReference type="AlphaFoldDB" id="A0AAV7RD99"/>
<keyword evidence="1" id="KW-0732">Signal</keyword>